<dbReference type="Proteomes" id="UP001193680">
    <property type="component" value="Unassembled WGS sequence"/>
</dbReference>
<feature type="domain" description="TonB-dependent receptor-like beta-barrel" evidence="10">
    <location>
        <begin position="164"/>
        <end position="660"/>
    </location>
</feature>
<evidence type="ECO:0000256" key="2">
    <source>
        <dbReference type="ARBA" id="ARBA00022448"/>
    </source>
</evidence>
<dbReference type="InterPro" id="IPR039426">
    <property type="entry name" value="TonB-dep_rcpt-like"/>
</dbReference>
<evidence type="ECO:0000256" key="9">
    <source>
        <dbReference type="SAM" id="SignalP"/>
    </source>
</evidence>
<reference evidence="12 13" key="1">
    <citation type="submission" date="2020-11" db="EMBL/GenBank/DDBJ databases">
        <title>Sulfur oxidizing isolate from Hospital Hole Sinkhole.</title>
        <authorList>
            <person name="Scott K.M."/>
        </authorList>
    </citation>
    <scope>NUCLEOTIDE SEQUENCE [LARGE SCALE GENOMIC DNA]</scope>
    <source>
        <strain evidence="12 13">HH1</strain>
    </source>
</reference>
<dbReference type="InterPro" id="IPR037066">
    <property type="entry name" value="Plug_dom_sf"/>
</dbReference>
<keyword evidence="4" id="KW-0812">Transmembrane</keyword>
<gene>
    <name evidence="12" type="ORF">H8792_007120</name>
</gene>
<evidence type="ECO:0000256" key="6">
    <source>
        <dbReference type="ARBA" id="ARBA00023136"/>
    </source>
</evidence>
<evidence type="ECO:0000313" key="12">
    <source>
        <dbReference type="EMBL" id="MBF6058110.1"/>
    </source>
</evidence>
<sequence length="692" mass="77593">MKRKLLIVALSLQPIIASAETSLESIDVEAQSEQDADRKVQDSEALQRQASGQTLGDYLDNTPNVDSASYGAGVGRPVVRGMSGYRVKILQNDLEASDLSAMSPDHAVGVSAKASQRIELLKGPASLLYGAQAGGVVRLVDEAAADFPKQGISGKLEASATDSNEGRNLSGQVSAASEKFGISFSGVHQQTGDYVDGNGQTIKDSDVLSQQGQVNLFYRYAPDTQLQFYFRDLYKDYGIPNSTAEETRISMERQDYGVKWSKNALNDAIDRLSMELQYSDYLHDETEGGRKDGLFGKKTLTFDLTMDYAWQDWLGTAKFGVSNQELKVCHEHGGCESFTTASRNSGPIGDSIENNMTTYGLPYSHGHPMPDTEERRWYASTQADKPLNETDTLSLGAYMEYRTLDADPSNIQQTWVYPTSLDANYYDSAQDWAGSLSAAFKRDWDQFSGWEASLSYLQRLPSADELYWNGFHHATDSYIFGNRYLNKEQAITLDLDWHGRLWQGDWQASAFYYAFKDYIYQRTVYDAGGQPLLDPFHTSEVWMMLQDDARFYGGSVSYGRNLGTAGQSPWRLNSQIDILYAKLSDGSNLPRTAPASWLVGLDYQQTDWQTNLSLKHVFEATELAKYETATPGYNWLSFYAQKDLKGEQSQWSLWFKADNILDEYAQNHLSFLKDTAPLSGRQLSVGVRWQYR</sequence>
<dbReference type="RefSeq" id="WP_185978254.1">
    <property type="nucleotide sequence ID" value="NZ_JACBGI020000011.1"/>
</dbReference>
<keyword evidence="9" id="KW-0732">Signal</keyword>
<evidence type="ECO:0000256" key="3">
    <source>
        <dbReference type="ARBA" id="ARBA00022452"/>
    </source>
</evidence>
<evidence type="ECO:0000256" key="8">
    <source>
        <dbReference type="RuleBase" id="RU003357"/>
    </source>
</evidence>
<keyword evidence="7" id="KW-0998">Cell outer membrane</keyword>
<protein>
    <submittedName>
        <fullName evidence="12">TonB-dependent receptor</fullName>
    </submittedName>
</protein>
<evidence type="ECO:0000256" key="7">
    <source>
        <dbReference type="ARBA" id="ARBA00023237"/>
    </source>
</evidence>
<dbReference type="Gene3D" id="2.170.130.10">
    <property type="entry name" value="TonB-dependent receptor, plug domain"/>
    <property type="match status" value="1"/>
</dbReference>
<feature type="chain" id="PRO_5047485656" evidence="9">
    <location>
        <begin position="20"/>
        <end position="692"/>
    </location>
</feature>
<evidence type="ECO:0000256" key="5">
    <source>
        <dbReference type="ARBA" id="ARBA00023077"/>
    </source>
</evidence>
<name>A0ABS0BWC6_9GAMM</name>
<evidence type="ECO:0000259" key="10">
    <source>
        <dbReference type="Pfam" id="PF00593"/>
    </source>
</evidence>
<comment type="subcellular location">
    <subcellularLocation>
        <location evidence="1">Cell outer membrane</location>
        <topology evidence="1">Multi-pass membrane protein</topology>
    </subcellularLocation>
</comment>
<comment type="caution">
    <text evidence="12">The sequence shown here is derived from an EMBL/GenBank/DDBJ whole genome shotgun (WGS) entry which is preliminary data.</text>
</comment>
<dbReference type="SUPFAM" id="SSF56935">
    <property type="entry name" value="Porins"/>
    <property type="match status" value="1"/>
</dbReference>
<keyword evidence="3" id="KW-1134">Transmembrane beta strand</keyword>
<keyword evidence="13" id="KW-1185">Reference proteome</keyword>
<keyword evidence="12" id="KW-0675">Receptor</keyword>
<accession>A0ABS0BWC6</accession>
<evidence type="ECO:0000313" key="13">
    <source>
        <dbReference type="Proteomes" id="UP001193680"/>
    </source>
</evidence>
<feature type="signal peptide" evidence="9">
    <location>
        <begin position="1"/>
        <end position="19"/>
    </location>
</feature>
<comment type="similarity">
    <text evidence="8">Belongs to the TonB-dependent receptor family.</text>
</comment>
<evidence type="ECO:0000256" key="4">
    <source>
        <dbReference type="ARBA" id="ARBA00022692"/>
    </source>
</evidence>
<keyword evidence="2" id="KW-0813">Transport</keyword>
<dbReference type="PANTHER" id="PTHR30069">
    <property type="entry name" value="TONB-DEPENDENT OUTER MEMBRANE RECEPTOR"/>
    <property type="match status" value="1"/>
</dbReference>
<dbReference type="Pfam" id="PF07715">
    <property type="entry name" value="Plug"/>
    <property type="match status" value="1"/>
</dbReference>
<evidence type="ECO:0000259" key="11">
    <source>
        <dbReference type="Pfam" id="PF07715"/>
    </source>
</evidence>
<dbReference type="InterPro" id="IPR000531">
    <property type="entry name" value="Beta-barrel_TonB"/>
</dbReference>
<dbReference type="EMBL" id="JACBGI020000011">
    <property type="protein sequence ID" value="MBF6058110.1"/>
    <property type="molecule type" value="Genomic_DNA"/>
</dbReference>
<keyword evidence="5 8" id="KW-0798">TonB box</keyword>
<proteinExistence type="inferred from homology"/>
<feature type="domain" description="TonB-dependent receptor plug" evidence="11">
    <location>
        <begin position="33"/>
        <end position="136"/>
    </location>
</feature>
<dbReference type="Pfam" id="PF00593">
    <property type="entry name" value="TonB_dep_Rec_b-barrel"/>
    <property type="match status" value="1"/>
</dbReference>
<dbReference type="PANTHER" id="PTHR30069:SF40">
    <property type="entry name" value="TONB-DEPENDENT RECEPTOR NMB0964-RELATED"/>
    <property type="match status" value="1"/>
</dbReference>
<organism evidence="12 13">
    <name type="scientific">Thiomicrorhabdus heinhorstiae</name>
    <dbReference type="NCBI Taxonomy" id="2748010"/>
    <lineage>
        <taxon>Bacteria</taxon>
        <taxon>Pseudomonadati</taxon>
        <taxon>Pseudomonadota</taxon>
        <taxon>Gammaproteobacteria</taxon>
        <taxon>Thiotrichales</taxon>
        <taxon>Piscirickettsiaceae</taxon>
        <taxon>Thiomicrorhabdus</taxon>
    </lineage>
</organism>
<dbReference type="InterPro" id="IPR036942">
    <property type="entry name" value="Beta-barrel_TonB_sf"/>
</dbReference>
<dbReference type="InterPro" id="IPR012910">
    <property type="entry name" value="Plug_dom"/>
</dbReference>
<keyword evidence="6 8" id="KW-0472">Membrane</keyword>
<dbReference type="Gene3D" id="2.40.170.20">
    <property type="entry name" value="TonB-dependent receptor, beta-barrel domain"/>
    <property type="match status" value="1"/>
</dbReference>
<evidence type="ECO:0000256" key="1">
    <source>
        <dbReference type="ARBA" id="ARBA00004571"/>
    </source>
</evidence>